<dbReference type="Proteomes" id="UP001160301">
    <property type="component" value="Unassembled WGS sequence"/>
</dbReference>
<dbReference type="EMBL" id="JARZHI010000014">
    <property type="protein sequence ID" value="MDI1431393.1"/>
    <property type="molecule type" value="Genomic_DNA"/>
</dbReference>
<comment type="caution">
    <text evidence="4">The sequence shown here is derived from an EMBL/GenBank/DDBJ whole genome shotgun (WGS) entry which is preliminary data.</text>
</comment>
<evidence type="ECO:0000256" key="1">
    <source>
        <dbReference type="SAM" id="MobiDB-lite"/>
    </source>
</evidence>
<dbReference type="Pfam" id="PF18417">
    <property type="entry name" value="LodA_C"/>
    <property type="match status" value="1"/>
</dbReference>
<name>A0ABT6NSU3_9BACT</name>
<proteinExistence type="predicted"/>
<evidence type="ECO:0000259" key="2">
    <source>
        <dbReference type="Pfam" id="PF17990"/>
    </source>
</evidence>
<keyword evidence="5" id="KW-1185">Reference proteome</keyword>
<evidence type="ECO:0000313" key="5">
    <source>
        <dbReference type="Proteomes" id="UP001160301"/>
    </source>
</evidence>
<feature type="domain" description="L-Lysine epsilon oxidase N-terminal" evidence="2">
    <location>
        <begin position="8"/>
        <end position="219"/>
    </location>
</feature>
<feature type="domain" description="L-lysine epsilon oxidase C-terminal" evidence="3">
    <location>
        <begin position="316"/>
        <end position="433"/>
    </location>
</feature>
<protein>
    <submittedName>
        <fullName evidence="4">LodA/GoxA family CTQ-dependent oxidase</fullName>
    </submittedName>
</protein>
<reference evidence="4 5" key="1">
    <citation type="submission" date="2023-04" db="EMBL/GenBank/DDBJ databases">
        <title>The genome sequence of Polyangium sorediatum DSM14670.</title>
        <authorList>
            <person name="Zhang X."/>
        </authorList>
    </citation>
    <scope>NUCLEOTIDE SEQUENCE [LARGE SCALE GENOMIC DNA]</scope>
    <source>
        <strain evidence="4 5">DSM 14670</strain>
    </source>
</reference>
<dbReference type="InterPro" id="IPR041168">
    <property type="entry name" value="LodA_N"/>
</dbReference>
<dbReference type="Pfam" id="PF17990">
    <property type="entry name" value="LodA_N"/>
    <property type="match status" value="1"/>
</dbReference>
<accession>A0ABT6NSU3</accession>
<gene>
    <name evidence="4" type="ORF">QHF89_18000</name>
</gene>
<sequence>MAKVYKIHPGIGIARVGDSAEEFFLGPEIPGQRGVVPTPGGERPVTQYKDTSGRVLRQAARFRVYEYERTDGGALELLREITAAEAEVTWQVRLANRKAASIEYGGNDRRNPNVPEDDLVIAPVFAPIAGPRRRVVASRAGRFKGTDVYLGELRTDAAGRLLVLGGRGRSASVPEGQPVGSPFNNDGWHDDVSDGPVTATIRFPNGETREVDAPSWVIVAPPDYAPNTGAITTLYDIAVQAAVTGGFARPPETPSFKRDVLPILRRASGLRWVHDWEHFNDVPRDYEALSRKGDPAASELRRAAYHFVVHAPLAQFELTKVQLAVLEAWLAEDFVDDASAPDEPMAITPDGLDRAGLDACVGGGFHPGIEAGQKMKTAAMYAEPCRFTTGSFVNAEGEQETLVPGAITARMAVPWQADFNACGSGWWPSQRPSYVMRDPNSAAPDVYWDRGIGSNEELIAKFGRLGFVLPRRNAAGDEVFVEAERGDV</sequence>
<evidence type="ECO:0000313" key="4">
    <source>
        <dbReference type="EMBL" id="MDI1431393.1"/>
    </source>
</evidence>
<dbReference type="InterPro" id="IPR041173">
    <property type="entry name" value="LodA_C"/>
</dbReference>
<evidence type="ECO:0000259" key="3">
    <source>
        <dbReference type="Pfam" id="PF18417"/>
    </source>
</evidence>
<feature type="region of interest" description="Disordered" evidence="1">
    <location>
        <begin position="169"/>
        <end position="190"/>
    </location>
</feature>
<dbReference type="RefSeq" id="WP_136970724.1">
    <property type="nucleotide sequence ID" value="NZ_JARZHI010000014.1"/>
</dbReference>
<organism evidence="4 5">
    <name type="scientific">Polyangium sorediatum</name>
    <dbReference type="NCBI Taxonomy" id="889274"/>
    <lineage>
        <taxon>Bacteria</taxon>
        <taxon>Pseudomonadati</taxon>
        <taxon>Myxococcota</taxon>
        <taxon>Polyangia</taxon>
        <taxon>Polyangiales</taxon>
        <taxon>Polyangiaceae</taxon>
        <taxon>Polyangium</taxon>
    </lineage>
</organism>